<protein>
    <recommendedName>
        <fullName evidence="2">EfeO-type cupredoxin-like domain-containing protein</fullName>
    </recommendedName>
</protein>
<dbReference type="PANTHER" id="PTHR36507:SF1">
    <property type="entry name" value="BLL1555 PROTEIN"/>
    <property type="match status" value="1"/>
</dbReference>
<reference evidence="3 4" key="1">
    <citation type="submission" date="2020-02" db="EMBL/GenBank/DDBJ databases">
        <authorList>
            <person name="Kim M.K."/>
        </authorList>
    </citation>
    <scope>NUCLEOTIDE SEQUENCE [LARGE SCALE GENOMIC DNA]</scope>
    <source>
        <strain evidence="3 4">BT327</strain>
    </source>
</reference>
<keyword evidence="1" id="KW-0812">Transmembrane</keyword>
<dbReference type="InterPro" id="IPR008972">
    <property type="entry name" value="Cupredoxin"/>
</dbReference>
<name>A0A6B3LP84_9BACT</name>
<accession>A0A6B3LP84</accession>
<dbReference type="RefSeq" id="WP_163914296.1">
    <property type="nucleotide sequence ID" value="NZ_JAAGWD010000003.1"/>
</dbReference>
<evidence type="ECO:0000313" key="3">
    <source>
        <dbReference type="EMBL" id="NEM97693.1"/>
    </source>
</evidence>
<gene>
    <name evidence="3" type="ORF">GXP69_08300</name>
</gene>
<sequence length="114" mass="12593">MRTAKTIFPIVVFLAGIILYLPVNFTTAPIAKPQTHVVEIKQMKFNPAELTVNKGDTVVFVNKDVLRHDATETTGKSWKSPALASGQSWKVVATKSASYYCSFHPVMKGKIIVK</sequence>
<evidence type="ECO:0000313" key="4">
    <source>
        <dbReference type="Proteomes" id="UP000474777"/>
    </source>
</evidence>
<dbReference type="InterPro" id="IPR028096">
    <property type="entry name" value="EfeO_Cupredoxin"/>
</dbReference>
<keyword evidence="4" id="KW-1185">Reference proteome</keyword>
<dbReference type="Pfam" id="PF13473">
    <property type="entry name" value="Cupredoxin_1"/>
    <property type="match status" value="1"/>
</dbReference>
<feature type="transmembrane region" description="Helical" evidence="1">
    <location>
        <begin position="7"/>
        <end position="25"/>
    </location>
</feature>
<dbReference type="InterPro" id="IPR052721">
    <property type="entry name" value="ET_Amicyanin"/>
</dbReference>
<keyword evidence="1" id="KW-0472">Membrane</keyword>
<proteinExistence type="predicted"/>
<organism evidence="3 4">
    <name type="scientific">Pontibacter burrus</name>
    <dbReference type="NCBI Taxonomy" id="2704466"/>
    <lineage>
        <taxon>Bacteria</taxon>
        <taxon>Pseudomonadati</taxon>
        <taxon>Bacteroidota</taxon>
        <taxon>Cytophagia</taxon>
        <taxon>Cytophagales</taxon>
        <taxon>Hymenobacteraceae</taxon>
        <taxon>Pontibacter</taxon>
    </lineage>
</organism>
<dbReference type="SUPFAM" id="SSF49503">
    <property type="entry name" value="Cupredoxins"/>
    <property type="match status" value="1"/>
</dbReference>
<keyword evidence="1" id="KW-1133">Transmembrane helix</keyword>
<dbReference type="Gene3D" id="2.60.40.420">
    <property type="entry name" value="Cupredoxins - blue copper proteins"/>
    <property type="match status" value="1"/>
</dbReference>
<feature type="domain" description="EfeO-type cupredoxin-like" evidence="2">
    <location>
        <begin position="25"/>
        <end position="113"/>
    </location>
</feature>
<comment type="caution">
    <text evidence="3">The sequence shown here is derived from an EMBL/GenBank/DDBJ whole genome shotgun (WGS) entry which is preliminary data.</text>
</comment>
<dbReference type="EMBL" id="JAAGWD010000003">
    <property type="protein sequence ID" value="NEM97693.1"/>
    <property type="molecule type" value="Genomic_DNA"/>
</dbReference>
<dbReference type="AlphaFoldDB" id="A0A6B3LP84"/>
<evidence type="ECO:0000256" key="1">
    <source>
        <dbReference type="SAM" id="Phobius"/>
    </source>
</evidence>
<dbReference type="PANTHER" id="PTHR36507">
    <property type="entry name" value="BLL1555 PROTEIN"/>
    <property type="match status" value="1"/>
</dbReference>
<dbReference type="Proteomes" id="UP000474777">
    <property type="component" value="Unassembled WGS sequence"/>
</dbReference>
<evidence type="ECO:0000259" key="2">
    <source>
        <dbReference type="Pfam" id="PF13473"/>
    </source>
</evidence>